<gene>
    <name evidence="4" type="ORF">CLAFUR5_09724</name>
</gene>
<evidence type="ECO:0000256" key="2">
    <source>
        <dbReference type="SAM" id="Phobius"/>
    </source>
</evidence>
<reference evidence="4" key="1">
    <citation type="submission" date="2021-12" db="EMBL/GenBank/DDBJ databases">
        <authorList>
            <person name="Zaccaron A."/>
            <person name="Stergiopoulos I."/>
        </authorList>
    </citation>
    <scope>NUCLEOTIDE SEQUENCE</scope>
    <source>
        <strain evidence="4">Race5_Kim</strain>
    </source>
</reference>
<sequence>MEDCEKSLPADCKPMASQDRSISDPMPLTPMSGHTLVNSTTEGSVLNDRAQRRSFWRRLLRRQTKLADVESGSRSPAAATDNNGDSTSDEGDTASDESEVSLPEMRVRSLQKFPRGYPYLAAFADSDENFMLYRRFGYLQSQILLQKQDELRVLEDRLDSLDRSEMHNNPTRLWCRERQGDERKALLTDIEQKFCEYSRLVHAAQRLMKANKPTANEHTSVLKFMASTPVADEEADYVLHKEDLINLRPGREHAWLDRAIEGCLKSAPRSKLANIFRSETSLRKSDDENHIYFDKNRINLCASSIITLMILFMLIVPIYFLYHLVERSNGAMTGNENAICIGVLLIFTLVFSAVMSFFTRARRHEILGAAAAYCAVLVVFLGNVGNGSAS</sequence>
<feature type="compositionally biased region" description="Acidic residues" evidence="1">
    <location>
        <begin position="87"/>
        <end position="99"/>
    </location>
</feature>
<dbReference type="GeneID" id="71989602"/>
<organism evidence="4 5">
    <name type="scientific">Passalora fulva</name>
    <name type="common">Tomato leaf mold</name>
    <name type="synonym">Cladosporium fulvum</name>
    <dbReference type="NCBI Taxonomy" id="5499"/>
    <lineage>
        <taxon>Eukaryota</taxon>
        <taxon>Fungi</taxon>
        <taxon>Dikarya</taxon>
        <taxon>Ascomycota</taxon>
        <taxon>Pezizomycotina</taxon>
        <taxon>Dothideomycetes</taxon>
        <taxon>Dothideomycetidae</taxon>
        <taxon>Mycosphaerellales</taxon>
        <taxon>Mycosphaerellaceae</taxon>
        <taxon>Fulvia</taxon>
    </lineage>
</organism>
<dbReference type="AlphaFoldDB" id="A0A9Q8UT90"/>
<dbReference type="Pfam" id="PF20237">
    <property type="entry name" value="DUF6594"/>
    <property type="match status" value="1"/>
</dbReference>
<reference evidence="4" key="2">
    <citation type="journal article" date="2022" name="Microb. Genom.">
        <title>A chromosome-scale genome assembly of the tomato pathogen Cladosporium fulvum reveals a compartmentalized genome architecture and the presence of a dispensable chromosome.</title>
        <authorList>
            <person name="Zaccaron A.Z."/>
            <person name="Chen L.H."/>
            <person name="Samaras A."/>
            <person name="Stergiopoulos I."/>
        </authorList>
    </citation>
    <scope>NUCLEOTIDE SEQUENCE</scope>
    <source>
        <strain evidence="4">Race5_Kim</strain>
    </source>
</reference>
<protein>
    <recommendedName>
        <fullName evidence="3">DUF6594 domain-containing protein</fullName>
    </recommendedName>
</protein>
<feature type="compositionally biased region" description="Polar residues" evidence="1">
    <location>
        <begin position="35"/>
        <end position="44"/>
    </location>
</feature>
<keyword evidence="2" id="KW-0472">Membrane</keyword>
<feature type="domain" description="DUF6594" evidence="3">
    <location>
        <begin position="117"/>
        <end position="378"/>
    </location>
</feature>
<evidence type="ECO:0000313" key="4">
    <source>
        <dbReference type="EMBL" id="UJO21535.1"/>
    </source>
</evidence>
<dbReference type="PANTHER" id="PTHR34502:SF3">
    <property type="entry name" value="DUF6594 DOMAIN-CONTAINING PROTEIN"/>
    <property type="match status" value="1"/>
</dbReference>
<dbReference type="KEGG" id="ffu:CLAFUR5_09724"/>
<dbReference type="InterPro" id="IPR046529">
    <property type="entry name" value="DUF6594"/>
</dbReference>
<evidence type="ECO:0000313" key="5">
    <source>
        <dbReference type="Proteomes" id="UP000756132"/>
    </source>
</evidence>
<feature type="region of interest" description="Disordered" evidence="1">
    <location>
        <begin position="67"/>
        <end position="103"/>
    </location>
</feature>
<feature type="transmembrane region" description="Helical" evidence="2">
    <location>
        <begin position="300"/>
        <end position="321"/>
    </location>
</feature>
<feature type="transmembrane region" description="Helical" evidence="2">
    <location>
        <begin position="366"/>
        <end position="385"/>
    </location>
</feature>
<keyword evidence="2" id="KW-0812">Transmembrane</keyword>
<dbReference type="OrthoDB" id="3646533at2759"/>
<evidence type="ECO:0000256" key="1">
    <source>
        <dbReference type="SAM" id="MobiDB-lite"/>
    </source>
</evidence>
<dbReference type="Proteomes" id="UP000756132">
    <property type="component" value="Chromosome 9"/>
</dbReference>
<dbReference type="PANTHER" id="PTHR34502">
    <property type="entry name" value="DUF6594 DOMAIN-CONTAINING PROTEIN-RELATED"/>
    <property type="match status" value="1"/>
</dbReference>
<name>A0A9Q8UT90_PASFU</name>
<keyword evidence="2" id="KW-1133">Transmembrane helix</keyword>
<accession>A0A9Q8UT90</accession>
<dbReference type="EMBL" id="CP090171">
    <property type="protein sequence ID" value="UJO21535.1"/>
    <property type="molecule type" value="Genomic_DNA"/>
</dbReference>
<evidence type="ECO:0000259" key="3">
    <source>
        <dbReference type="Pfam" id="PF20237"/>
    </source>
</evidence>
<proteinExistence type="predicted"/>
<feature type="region of interest" description="Disordered" evidence="1">
    <location>
        <begin position="1"/>
        <end position="44"/>
    </location>
</feature>
<dbReference type="RefSeq" id="XP_047765901.1">
    <property type="nucleotide sequence ID" value="XM_047908872.1"/>
</dbReference>
<keyword evidence="5" id="KW-1185">Reference proteome</keyword>
<feature type="transmembrane region" description="Helical" evidence="2">
    <location>
        <begin position="341"/>
        <end position="359"/>
    </location>
</feature>